<dbReference type="InterPro" id="IPR015422">
    <property type="entry name" value="PyrdxlP-dep_Trfase_small"/>
</dbReference>
<dbReference type="Gene3D" id="1.10.260.50">
    <property type="match status" value="1"/>
</dbReference>
<dbReference type="Pfam" id="PF00266">
    <property type="entry name" value="Aminotran_5"/>
    <property type="match status" value="1"/>
</dbReference>
<gene>
    <name evidence="9" type="ORF">EJQ19_20750</name>
</gene>
<dbReference type="GO" id="GO:0046872">
    <property type="term" value="F:metal ion binding"/>
    <property type="evidence" value="ECO:0007669"/>
    <property type="project" value="UniProtKB-KW"/>
</dbReference>
<dbReference type="Gene3D" id="3.40.640.10">
    <property type="entry name" value="Type I PLP-dependent aspartate aminotransferase-like (Major domain)"/>
    <property type="match status" value="1"/>
</dbReference>
<keyword evidence="4" id="KW-0663">Pyridoxal phosphate</keyword>
<comment type="cofactor">
    <cofactor evidence="1 7">
        <name>pyridoxal 5'-phosphate</name>
        <dbReference type="ChEBI" id="CHEBI:597326"/>
    </cofactor>
</comment>
<evidence type="ECO:0000256" key="5">
    <source>
        <dbReference type="ARBA" id="ARBA00023004"/>
    </source>
</evidence>
<reference evidence="9 10" key="1">
    <citation type="submission" date="2018-12" db="EMBL/GenBank/DDBJ databases">
        <title>Bacillus ochoae sp. nov., Paenibacillus whitsoniae sp. nov., Paenibacillus spiritus sp. nov. Isolated from the Mars Exploration Rover during spacecraft assembly.</title>
        <authorList>
            <person name="Seuylemezian A."/>
            <person name="Vaishampayan P."/>
        </authorList>
    </citation>
    <scope>NUCLEOTIDE SEQUENCE [LARGE SCALE GENOMIC DNA]</scope>
    <source>
        <strain evidence="9 10">MER 54</strain>
    </source>
</reference>
<dbReference type="PANTHER" id="PTHR11601:SF50">
    <property type="entry name" value="CYSTEINE DESULFURASE ISCS 2-RELATED"/>
    <property type="match status" value="1"/>
</dbReference>
<dbReference type="AlphaFoldDB" id="A0A430J9P6"/>
<dbReference type="EMBL" id="RXHU01000065">
    <property type="protein sequence ID" value="RTE07711.1"/>
    <property type="molecule type" value="Genomic_DNA"/>
</dbReference>
<keyword evidence="10" id="KW-1185">Reference proteome</keyword>
<name>A0A430J9P6_9BACL</name>
<dbReference type="Gene3D" id="3.90.1150.10">
    <property type="entry name" value="Aspartate Aminotransferase, domain 1"/>
    <property type="match status" value="1"/>
</dbReference>
<evidence type="ECO:0000256" key="7">
    <source>
        <dbReference type="RuleBase" id="RU004504"/>
    </source>
</evidence>
<dbReference type="OrthoDB" id="9808002at2"/>
<dbReference type="InterPro" id="IPR000192">
    <property type="entry name" value="Aminotrans_V_dom"/>
</dbReference>
<evidence type="ECO:0000259" key="8">
    <source>
        <dbReference type="Pfam" id="PF00266"/>
    </source>
</evidence>
<dbReference type="InterPro" id="IPR015424">
    <property type="entry name" value="PyrdxlP-dep_Trfase"/>
</dbReference>
<keyword evidence="5" id="KW-0408">Iron</keyword>
<evidence type="ECO:0000313" key="9">
    <source>
        <dbReference type="EMBL" id="RTE07711.1"/>
    </source>
</evidence>
<dbReference type="InterPro" id="IPR015421">
    <property type="entry name" value="PyrdxlP-dep_Trfase_major"/>
</dbReference>
<dbReference type="InterPro" id="IPR020578">
    <property type="entry name" value="Aminotrans_V_PyrdxlP_BS"/>
</dbReference>
<dbReference type="Proteomes" id="UP000276128">
    <property type="component" value="Unassembled WGS sequence"/>
</dbReference>
<evidence type="ECO:0000313" key="10">
    <source>
        <dbReference type="Proteomes" id="UP000276128"/>
    </source>
</evidence>
<proteinExistence type="inferred from homology"/>
<dbReference type="PANTHER" id="PTHR11601">
    <property type="entry name" value="CYSTEINE DESULFURYLASE FAMILY MEMBER"/>
    <property type="match status" value="1"/>
</dbReference>
<accession>A0A430J9P6</accession>
<dbReference type="SUPFAM" id="SSF53383">
    <property type="entry name" value="PLP-dependent transferases"/>
    <property type="match status" value="1"/>
</dbReference>
<dbReference type="PIRSF" id="PIRSF005572">
    <property type="entry name" value="NifS"/>
    <property type="match status" value="1"/>
</dbReference>
<dbReference type="GO" id="GO:0031071">
    <property type="term" value="F:cysteine desulfurase activity"/>
    <property type="evidence" value="ECO:0007669"/>
    <property type="project" value="UniProtKB-ARBA"/>
</dbReference>
<keyword evidence="6" id="KW-0411">Iron-sulfur</keyword>
<dbReference type="InterPro" id="IPR016454">
    <property type="entry name" value="Cysteine_dSase"/>
</dbReference>
<protein>
    <submittedName>
        <fullName evidence="9">Cysteine desulfurase</fullName>
    </submittedName>
</protein>
<dbReference type="NCBIfam" id="NF002806">
    <property type="entry name" value="PRK02948.1"/>
    <property type="match status" value="1"/>
</dbReference>
<feature type="domain" description="Aminotransferase class V" evidence="8">
    <location>
        <begin position="3"/>
        <end position="366"/>
    </location>
</feature>
<evidence type="ECO:0000256" key="1">
    <source>
        <dbReference type="ARBA" id="ARBA00001933"/>
    </source>
</evidence>
<dbReference type="PROSITE" id="PS00595">
    <property type="entry name" value="AA_TRANSFER_CLASS_5"/>
    <property type="match status" value="1"/>
</dbReference>
<dbReference type="FunFam" id="3.40.640.10:FF:000084">
    <property type="entry name" value="IscS-like cysteine desulfurase"/>
    <property type="match status" value="1"/>
</dbReference>
<keyword evidence="3" id="KW-0479">Metal-binding</keyword>
<comment type="similarity">
    <text evidence="2">Belongs to the class-V pyridoxal-phosphate-dependent aminotransferase family. NifS/IscS subfamily.</text>
</comment>
<organism evidence="9 10">
    <name type="scientific">Paenibacillus whitsoniae</name>
    <dbReference type="NCBI Taxonomy" id="2496558"/>
    <lineage>
        <taxon>Bacteria</taxon>
        <taxon>Bacillati</taxon>
        <taxon>Bacillota</taxon>
        <taxon>Bacilli</taxon>
        <taxon>Bacillales</taxon>
        <taxon>Paenibacillaceae</taxon>
        <taxon>Paenibacillus</taxon>
    </lineage>
</organism>
<dbReference type="RefSeq" id="WP_126143155.1">
    <property type="nucleotide sequence ID" value="NZ_RXHU01000065.1"/>
</dbReference>
<dbReference type="GO" id="GO:0051536">
    <property type="term" value="F:iron-sulfur cluster binding"/>
    <property type="evidence" value="ECO:0007669"/>
    <property type="project" value="UniProtKB-KW"/>
</dbReference>
<evidence type="ECO:0000256" key="6">
    <source>
        <dbReference type="ARBA" id="ARBA00023014"/>
    </source>
</evidence>
<comment type="caution">
    <text evidence="9">The sequence shown here is derived from an EMBL/GenBank/DDBJ whole genome shotgun (WGS) entry which is preliminary data.</text>
</comment>
<evidence type="ECO:0000256" key="3">
    <source>
        <dbReference type="ARBA" id="ARBA00022723"/>
    </source>
</evidence>
<evidence type="ECO:0000256" key="4">
    <source>
        <dbReference type="ARBA" id="ARBA00022898"/>
    </source>
</evidence>
<sequence length="394" mass="42623">MLYMDYAATSPLYNEVVDTIAEVMKRYYGNPSSIHRLGVEAENVLKSARSLLASSLGAEPSEIICTSGGTESNNLAIKGIAYAYRHRGMHLITTAIEHPSVQEVFAQLAEEGFRVTVLPVTADGYVRPEDVQAAICEDTILVSVMYVNNEVGTIQPIQAIGRLLAAYPKIAFHVDAVQGFGKLPLNPKAWGIDLMSASAHKFRGPKGVGFLYCREGLGLRPLLAGGGQERGVRSGTENVPLIVGMAKALRLTLEGQADKLAHVRRLSRQLTAGIAEIPELVVTCPQDDPERMAAHIVHFTFPGMKAEVVVHAFEQRHIFVSTKSACASGESEPSGVLLAMGRPREQAISGVRVSLSETHQEADVALFLKELRSIVKELSPMRSGGSSRRGRGQQ</sequence>
<evidence type="ECO:0000256" key="2">
    <source>
        <dbReference type="ARBA" id="ARBA00006490"/>
    </source>
</evidence>